<dbReference type="InterPro" id="IPR029044">
    <property type="entry name" value="Nucleotide-diphossugar_trans"/>
</dbReference>
<accession>A0A542E9Z6</accession>
<evidence type="ECO:0000259" key="5">
    <source>
        <dbReference type="Pfam" id="PF00535"/>
    </source>
</evidence>
<keyword evidence="3 6" id="KW-0808">Transferase</keyword>
<comment type="caution">
    <text evidence="6">The sequence shown here is derived from an EMBL/GenBank/DDBJ whole genome shotgun (WGS) entry which is preliminary data.</text>
</comment>
<evidence type="ECO:0000313" key="6">
    <source>
        <dbReference type="EMBL" id="TQJ12133.1"/>
    </source>
</evidence>
<dbReference type="PANTHER" id="PTHR43630">
    <property type="entry name" value="POLY-BETA-1,6-N-ACETYL-D-GLUCOSAMINE SYNTHASE"/>
    <property type="match status" value="1"/>
</dbReference>
<dbReference type="SUPFAM" id="SSF53448">
    <property type="entry name" value="Nucleotide-diphospho-sugar transferases"/>
    <property type="match status" value="1"/>
</dbReference>
<dbReference type="EMBL" id="VFMM01000002">
    <property type="protein sequence ID" value="TQJ12133.1"/>
    <property type="molecule type" value="Genomic_DNA"/>
</dbReference>
<feature type="transmembrane region" description="Helical" evidence="4">
    <location>
        <begin position="297"/>
        <end position="313"/>
    </location>
</feature>
<name>A0A542E9Z6_9ACTN</name>
<dbReference type="PANTHER" id="PTHR43630:SF1">
    <property type="entry name" value="POLY-BETA-1,6-N-ACETYL-D-GLUCOSAMINE SYNTHASE"/>
    <property type="match status" value="1"/>
</dbReference>
<feature type="transmembrane region" description="Helical" evidence="4">
    <location>
        <begin position="270"/>
        <end position="291"/>
    </location>
</feature>
<dbReference type="Proteomes" id="UP000316298">
    <property type="component" value="Unassembled WGS sequence"/>
</dbReference>
<reference evidence="6 7" key="1">
    <citation type="submission" date="2019-06" db="EMBL/GenBank/DDBJ databases">
        <title>Sequencing the genomes of 1000 actinobacteria strains.</title>
        <authorList>
            <person name="Klenk H.-P."/>
        </authorList>
    </citation>
    <scope>NUCLEOTIDE SEQUENCE [LARGE SCALE GENOMIC DNA]</scope>
    <source>
        <strain evidence="6 7">DSM 17305</strain>
    </source>
</reference>
<keyword evidence="7" id="KW-1185">Reference proteome</keyword>
<dbReference type="InterPro" id="IPR001173">
    <property type="entry name" value="Glyco_trans_2-like"/>
</dbReference>
<evidence type="ECO:0000256" key="3">
    <source>
        <dbReference type="ARBA" id="ARBA00022679"/>
    </source>
</evidence>
<dbReference type="GO" id="GO:0016757">
    <property type="term" value="F:glycosyltransferase activity"/>
    <property type="evidence" value="ECO:0007669"/>
    <property type="project" value="UniProtKB-KW"/>
</dbReference>
<evidence type="ECO:0000313" key="7">
    <source>
        <dbReference type="Proteomes" id="UP000316298"/>
    </source>
</evidence>
<protein>
    <submittedName>
        <fullName evidence="6">Glycosyl transferase family 2</fullName>
    </submittedName>
</protein>
<evidence type="ECO:0000256" key="4">
    <source>
        <dbReference type="SAM" id="Phobius"/>
    </source>
</evidence>
<comment type="similarity">
    <text evidence="1">Belongs to the glycosyltransferase 2 family.</text>
</comment>
<proteinExistence type="inferred from homology"/>
<dbReference type="OrthoDB" id="9797391at2"/>
<sequence>MSGGSPTPAVTVVALLPAHNEEASLPSALAALRRQTRRPDHIIVIADNCTDGTVEVARAHQVEVYETVGNQHKKAGGLNQVLELLLPGLRDEDVVLVQDADSFLDPGFIAAGLKAYRGNVGGVGGVFRGRIDSGTRWGRFVEWLQANEYARYELDIRRQRGKVLVLTGTATLLRVGVLREVIRARADGRLPGAPQVYDTRVLTEDNELSFALMKLGYVLRSPSGCTLTTETMQSWRSLANQRVRWKRGALENLFDYGWTRTTRSYWGRQALGAIGVLITAAYLFSLGYGAFHGLKLHGFWLGITALFMAERVVTVRRRGKLAMAVAATLIVEMVYDMFLQGVQATAYVHAATGRERRW</sequence>
<dbReference type="AlphaFoldDB" id="A0A542E9Z6"/>
<keyword evidence="4" id="KW-0472">Membrane</keyword>
<feature type="domain" description="Glycosyltransferase 2-like" evidence="5">
    <location>
        <begin position="15"/>
        <end position="181"/>
    </location>
</feature>
<dbReference type="CDD" id="cd06423">
    <property type="entry name" value="CESA_like"/>
    <property type="match status" value="1"/>
</dbReference>
<keyword evidence="4" id="KW-1133">Transmembrane helix</keyword>
<gene>
    <name evidence="6" type="ORF">FB475_5061</name>
</gene>
<evidence type="ECO:0000256" key="2">
    <source>
        <dbReference type="ARBA" id="ARBA00022676"/>
    </source>
</evidence>
<dbReference type="Gene3D" id="3.90.550.10">
    <property type="entry name" value="Spore Coat Polysaccharide Biosynthesis Protein SpsA, Chain A"/>
    <property type="match status" value="1"/>
</dbReference>
<keyword evidence="4" id="KW-0812">Transmembrane</keyword>
<dbReference type="Pfam" id="PF00535">
    <property type="entry name" value="Glycos_transf_2"/>
    <property type="match status" value="1"/>
</dbReference>
<organism evidence="6 7">
    <name type="scientific">Kribbella jejuensis</name>
    <dbReference type="NCBI Taxonomy" id="236068"/>
    <lineage>
        <taxon>Bacteria</taxon>
        <taxon>Bacillati</taxon>
        <taxon>Actinomycetota</taxon>
        <taxon>Actinomycetes</taxon>
        <taxon>Propionibacteriales</taxon>
        <taxon>Kribbellaceae</taxon>
        <taxon>Kribbella</taxon>
    </lineage>
</organism>
<evidence type="ECO:0000256" key="1">
    <source>
        <dbReference type="ARBA" id="ARBA00006739"/>
    </source>
</evidence>
<keyword evidence="2" id="KW-0328">Glycosyltransferase</keyword>
<dbReference type="RefSeq" id="WP_141859010.1">
    <property type="nucleotide sequence ID" value="NZ_BAAAKA010000005.1"/>
</dbReference>